<dbReference type="PANTHER" id="PTHR31398">
    <property type="entry name" value="MEIOTIC NUCLEAR DIVISION PROTEIN 1 HOMOLOG"/>
    <property type="match status" value="1"/>
</dbReference>
<accession>A0A226ETQ9</accession>
<gene>
    <name evidence="12" type="ORF">Fcan01_04943</name>
</gene>
<dbReference type="EMBL" id="LNIX01000002">
    <property type="protein sequence ID" value="OXA60993.1"/>
    <property type="molecule type" value="Genomic_DNA"/>
</dbReference>
<dbReference type="OrthoDB" id="273345at2759"/>
<feature type="coiled-coil region" evidence="9">
    <location>
        <begin position="82"/>
        <end position="147"/>
    </location>
</feature>
<feature type="domain" description="Leucine zipper with capping helix" evidence="11">
    <location>
        <begin position="151"/>
        <end position="204"/>
    </location>
</feature>
<keyword evidence="7" id="KW-0469">Meiosis</keyword>
<organism evidence="12 13">
    <name type="scientific">Folsomia candida</name>
    <name type="common">Springtail</name>
    <dbReference type="NCBI Taxonomy" id="158441"/>
    <lineage>
        <taxon>Eukaryota</taxon>
        <taxon>Metazoa</taxon>
        <taxon>Ecdysozoa</taxon>
        <taxon>Arthropoda</taxon>
        <taxon>Hexapoda</taxon>
        <taxon>Collembola</taxon>
        <taxon>Entomobryomorpha</taxon>
        <taxon>Isotomoidea</taxon>
        <taxon>Isotomidae</taxon>
        <taxon>Proisotominae</taxon>
        <taxon>Folsomia</taxon>
    </lineage>
</organism>
<dbReference type="InterPro" id="IPR005647">
    <property type="entry name" value="Mnd1"/>
</dbReference>
<keyword evidence="6 8" id="KW-0539">Nucleus</keyword>
<reference evidence="12 13" key="1">
    <citation type="submission" date="2015-12" db="EMBL/GenBank/DDBJ databases">
        <title>The genome of Folsomia candida.</title>
        <authorList>
            <person name="Faddeeva A."/>
            <person name="Derks M.F."/>
            <person name="Anvar Y."/>
            <person name="Smit S."/>
            <person name="Van Straalen N."/>
            <person name="Roelofs D."/>
        </authorList>
    </citation>
    <scope>NUCLEOTIDE SEQUENCE [LARGE SCALE GENOMIC DNA]</scope>
    <source>
        <strain evidence="12 13">VU population</strain>
        <tissue evidence="12">Whole body</tissue>
    </source>
</reference>
<dbReference type="STRING" id="158441.A0A226ETQ9"/>
<dbReference type="GO" id="GO:0005634">
    <property type="term" value="C:nucleus"/>
    <property type="evidence" value="ECO:0007669"/>
    <property type="project" value="UniProtKB-SubCell"/>
</dbReference>
<dbReference type="OMA" id="VCYWAFP"/>
<name>A0A226ETQ9_FOLCA</name>
<dbReference type="PIRSF" id="PIRSF026991">
    <property type="entry name" value="Mnd1"/>
    <property type="match status" value="1"/>
</dbReference>
<dbReference type="PANTHER" id="PTHR31398:SF0">
    <property type="entry name" value="MEIOTIC NUCLEAR DIVISION PROTEIN 1 HOMOLOG"/>
    <property type="match status" value="1"/>
</dbReference>
<feature type="domain" description="Mnd1 HTH" evidence="10">
    <location>
        <begin position="16"/>
        <end position="75"/>
    </location>
</feature>
<proteinExistence type="inferred from homology"/>
<comment type="similarity">
    <text evidence="2 8">Belongs to the MND1 family.</text>
</comment>
<dbReference type="InterPro" id="IPR040661">
    <property type="entry name" value="LZ3wCH"/>
</dbReference>
<keyword evidence="13" id="KW-1185">Reference proteome</keyword>
<protein>
    <recommendedName>
        <fullName evidence="3 8">Meiotic nuclear division protein 1 homolog</fullName>
    </recommendedName>
</protein>
<dbReference type="GO" id="GO:0007131">
    <property type="term" value="P:reciprocal meiotic recombination"/>
    <property type="evidence" value="ECO:0007669"/>
    <property type="project" value="InterPro"/>
</dbReference>
<keyword evidence="4 9" id="KW-0175">Coiled coil</keyword>
<evidence type="ECO:0000256" key="5">
    <source>
        <dbReference type="ARBA" id="ARBA00023172"/>
    </source>
</evidence>
<comment type="caution">
    <text evidence="12">The sequence shown here is derived from an EMBL/GenBank/DDBJ whole genome shotgun (WGS) entry which is preliminary data.</text>
</comment>
<dbReference type="AlphaFoldDB" id="A0A226ETQ9"/>
<dbReference type="GO" id="GO:0003690">
    <property type="term" value="F:double-stranded DNA binding"/>
    <property type="evidence" value="ECO:0007669"/>
    <property type="project" value="InterPro"/>
</dbReference>
<evidence type="ECO:0000313" key="13">
    <source>
        <dbReference type="Proteomes" id="UP000198287"/>
    </source>
</evidence>
<evidence type="ECO:0000256" key="9">
    <source>
        <dbReference type="SAM" id="Coils"/>
    </source>
</evidence>
<comment type="function">
    <text evidence="8">Required for proper homologous chromosome pairing and efficient cross-over and intragenic recombination during meiosis.</text>
</comment>
<evidence type="ECO:0000256" key="7">
    <source>
        <dbReference type="ARBA" id="ARBA00023254"/>
    </source>
</evidence>
<keyword evidence="5" id="KW-0233">DNA recombination</keyword>
<evidence type="ECO:0000259" key="10">
    <source>
        <dbReference type="Pfam" id="PF03962"/>
    </source>
</evidence>
<dbReference type="Proteomes" id="UP000198287">
    <property type="component" value="Unassembled WGS sequence"/>
</dbReference>
<evidence type="ECO:0000256" key="6">
    <source>
        <dbReference type="ARBA" id="ARBA00023242"/>
    </source>
</evidence>
<evidence type="ECO:0000259" key="11">
    <source>
        <dbReference type="Pfam" id="PF18517"/>
    </source>
</evidence>
<dbReference type="InterPro" id="IPR040453">
    <property type="entry name" value="Mnd1_HTH"/>
</dbReference>
<dbReference type="Pfam" id="PF18517">
    <property type="entry name" value="LZ3wCH"/>
    <property type="match status" value="1"/>
</dbReference>
<evidence type="ECO:0000256" key="8">
    <source>
        <dbReference type="PIRNR" id="PIRNR026991"/>
    </source>
</evidence>
<evidence type="ECO:0000256" key="1">
    <source>
        <dbReference type="ARBA" id="ARBA00004123"/>
    </source>
</evidence>
<sequence>MSKKRGLSLEEKRTRMLEVFYEKKDVFQLKELEKIGPQEKGVVSQSVKEVVQSLVDDGFVESERIGTSVYFWSFPSKATQSRKRKLEQLETQETELGEKANEIVQEAKRAKLSRNETPEREEMIATIRKLEEEQKQLKKVLEQYRDSDPDAIAQERQDIKDFTQHANRWTENVFTFQTWLRNKFSMSESEIKKSFGIPEELDYLEEEI</sequence>
<evidence type="ECO:0000256" key="4">
    <source>
        <dbReference type="ARBA" id="ARBA00023054"/>
    </source>
</evidence>
<dbReference type="Pfam" id="PF03962">
    <property type="entry name" value="Mnd1"/>
    <property type="match status" value="1"/>
</dbReference>
<evidence type="ECO:0000313" key="12">
    <source>
        <dbReference type="EMBL" id="OXA60993.1"/>
    </source>
</evidence>
<evidence type="ECO:0000256" key="3">
    <source>
        <dbReference type="ARBA" id="ARBA00013726"/>
    </source>
</evidence>
<comment type="subcellular location">
    <subcellularLocation>
        <location evidence="1 8">Nucleus</location>
    </subcellularLocation>
</comment>
<evidence type="ECO:0000256" key="2">
    <source>
        <dbReference type="ARBA" id="ARBA00005981"/>
    </source>
</evidence>